<keyword evidence="1" id="KW-0175">Coiled coil</keyword>
<feature type="compositionally biased region" description="Polar residues" evidence="2">
    <location>
        <begin position="681"/>
        <end position="693"/>
    </location>
</feature>
<organism evidence="3 4">
    <name type="scientific">Chinchilla lanigera</name>
    <name type="common">Long-tailed chinchilla</name>
    <name type="synonym">Chinchilla villidera</name>
    <dbReference type="NCBI Taxonomy" id="34839"/>
    <lineage>
        <taxon>Eukaryota</taxon>
        <taxon>Metazoa</taxon>
        <taxon>Chordata</taxon>
        <taxon>Craniata</taxon>
        <taxon>Vertebrata</taxon>
        <taxon>Euteleostomi</taxon>
        <taxon>Mammalia</taxon>
        <taxon>Eutheria</taxon>
        <taxon>Euarchontoglires</taxon>
        <taxon>Glires</taxon>
        <taxon>Rodentia</taxon>
        <taxon>Hystricomorpha</taxon>
        <taxon>Chinchillidae</taxon>
        <taxon>Chinchilla</taxon>
    </lineage>
</organism>
<feature type="region of interest" description="Disordered" evidence="2">
    <location>
        <begin position="97"/>
        <end position="142"/>
    </location>
</feature>
<dbReference type="PANTHER" id="PTHR33331">
    <property type="entry name" value="COILED-COIL DOMAIN-CONTAINING PROTEIN 162"/>
    <property type="match status" value="1"/>
</dbReference>
<dbReference type="InterPro" id="IPR040401">
    <property type="entry name" value="CCDC162"/>
</dbReference>
<evidence type="ECO:0000313" key="3">
    <source>
        <dbReference type="Ensembl" id="ENSCLAP00000014397.1"/>
    </source>
</evidence>
<dbReference type="OMA" id="FPFRADW"/>
<dbReference type="PANTHER" id="PTHR33331:SF13">
    <property type="entry name" value="COILED-COIL DOMAIN CONTAINING 162"/>
    <property type="match status" value="1"/>
</dbReference>
<feature type="coiled-coil region" evidence="1">
    <location>
        <begin position="355"/>
        <end position="424"/>
    </location>
</feature>
<feature type="region of interest" description="Disordered" evidence="2">
    <location>
        <begin position="681"/>
        <end position="707"/>
    </location>
</feature>
<dbReference type="GeneTree" id="ENSGT00940000163170"/>
<dbReference type="AlphaFoldDB" id="A0A8C2VJY6"/>
<reference evidence="3" key="1">
    <citation type="submission" date="2025-08" db="UniProtKB">
        <authorList>
            <consortium name="Ensembl"/>
        </authorList>
    </citation>
    <scope>IDENTIFICATION</scope>
</reference>
<name>A0A8C2VJY6_CHILA</name>
<reference evidence="3" key="2">
    <citation type="submission" date="2025-09" db="UniProtKB">
        <authorList>
            <consortium name="Ensembl"/>
        </authorList>
    </citation>
    <scope>IDENTIFICATION</scope>
</reference>
<evidence type="ECO:0000256" key="1">
    <source>
        <dbReference type="SAM" id="Coils"/>
    </source>
</evidence>
<dbReference type="Proteomes" id="UP000694398">
    <property type="component" value="Unassembled WGS sequence"/>
</dbReference>
<accession>A0A8C2VJY6</accession>
<gene>
    <name evidence="3" type="primary">LOC102016034</name>
</gene>
<evidence type="ECO:0000313" key="4">
    <source>
        <dbReference type="Proteomes" id="UP000694398"/>
    </source>
</evidence>
<sequence length="776" mass="88584">MHHGLPPLSNSLRRSIFASQLSLPQPLHPRSLQASELFPWRAFLEDGGPFPVISHTPDTLEYNMQLCFCGLSDGDHKVAHGELVVMQLLMEDVLSSSHDGITEDSPGRETLLDKNRQPAGIGAPGLGSQLRSSPGARAPLEGRRDPARALALQRSFLLLWKQLEALKEHWGRLKLRAPDAGAASLHERLSELYAADVLYPSMKALARQMGKEDEFEGFVINSQSVLPPKGASEIEIKTQQLQKLLENIEIHMIQEVLRKVHREMTLVLSEKSKEESTLPTDLWKHQVMKENFSVPRPQIVENFIQRLMQSQQDSGSEVTFRKDHLEACLLSLGCDVMARERSNFETYSMCYEHVLQHTRQRLRQREQELAVLQRSPVPPEDRAGEVAELSHDLIMELTGLRAQLTDLEEENLNLKKQIRKEVQEEYEALVQALFMTCLHIKEKLDENQLNLIQNVCELIDEVRTEGTASMKELKEKWGSARPDKGLKENPAKEQLQALEQDNRRLAALLRAVRSLGRWRLAAQQARFRGQLSRAEQESIQSKKECLRIKLMAEQEAGLFRQQLLALRQALASAQADNSRLREQQEQQAQLLKESEHRATQEALTRRQLDGIRTCSVEKLLEDVRLKEGQLQLRTEEAERASQLGRLQRRKLERELHQLRSRLAQEHSMKLDAFRRVEELQSQLSLPEQPSVPMSSPRGPVSLSSPSTLSRYSHQHFLKSNVMSGKITGRNQRPETVPIKYRKRTDKVSLPKVAKNVQLTAFQVQTAPSTIPFKLDW</sequence>
<proteinExistence type="predicted"/>
<keyword evidence="4" id="KW-1185">Reference proteome</keyword>
<feature type="region of interest" description="Disordered" evidence="2">
    <location>
        <begin position="577"/>
        <end position="597"/>
    </location>
</feature>
<protein>
    <submittedName>
        <fullName evidence="3">Coiled-coil domain-containing protein 162-like</fullName>
    </submittedName>
</protein>
<dbReference type="Ensembl" id="ENSCLAT00000014555.1">
    <property type="protein sequence ID" value="ENSCLAP00000014397.1"/>
    <property type="gene ID" value="ENSCLAG00000009929.1"/>
</dbReference>
<evidence type="ECO:0000256" key="2">
    <source>
        <dbReference type="SAM" id="MobiDB-lite"/>
    </source>
</evidence>
<feature type="compositionally biased region" description="Basic and acidic residues" evidence="2">
    <location>
        <begin position="105"/>
        <end position="116"/>
    </location>
</feature>